<comment type="caution">
    <text evidence="1">The sequence shown here is derived from an EMBL/GenBank/DDBJ whole genome shotgun (WGS) entry which is preliminary data.</text>
</comment>
<dbReference type="EMBL" id="JABSTQ010010921">
    <property type="protein sequence ID" value="KAG0416781.1"/>
    <property type="molecule type" value="Genomic_DNA"/>
</dbReference>
<feature type="non-terminal residue" evidence="1">
    <location>
        <position position="360"/>
    </location>
</feature>
<evidence type="ECO:0000313" key="1">
    <source>
        <dbReference type="EMBL" id="KAG0416781.1"/>
    </source>
</evidence>
<sequence>MRRYQAALVQRQTWLLRNGATQLGTRRRQCVCRGYDVSNAKTNEARAVAAPARQLCTGHSSRIRRFPGGLPPVFPNGWIPILESSNLEKNKVKSISAIGMEFVAFRTQDNVPHVMDAYCPHLGAHLGTMGRVTGDCIECPFHGWRFRAEDGVCTHVPYAGKVPEFAKVKTWLCRELLGFIFVWHHAECEPPSWEVEDQPEISNGAWIQTSRFERRALCHVQEISENGADIGHLSAIHKPSTFVSTEEFARDAGQSWKGRLMSYRFDAAWSSQGTTARTDLTIYPSVMGLEIKQFVTKGYFRALGPALLVFRAQTVFGGFITVMAVTPMGPLEQRLIHLTFTEPRMPWIMRKFFELGNRRM</sequence>
<gene>
    <name evidence="1" type="ORF">HPB47_006145</name>
</gene>
<organism evidence="1 2">
    <name type="scientific">Ixodes persulcatus</name>
    <name type="common">Taiga tick</name>
    <dbReference type="NCBI Taxonomy" id="34615"/>
    <lineage>
        <taxon>Eukaryota</taxon>
        <taxon>Metazoa</taxon>
        <taxon>Ecdysozoa</taxon>
        <taxon>Arthropoda</taxon>
        <taxon>Chelicerata</taxon>
        <taxon>Arachnida</taxon>
        <taxon>Acari</taxon>
        <taxon>Parasitiformes</taxon>
        <taxon>Ixodida</taxon>
        <taxon>Ixodoidea</taxon>
        <taxon>Ixodidae</taxon>
        <taxon>Ixodinae</taxon>
        <taxon>Ixodes</taxon>
    </lineage>
</organism>
<proteinExistence type="predicted"/>
<reference evidence="1 2" key="1">
    <citation type="journal article" date="2020" name="Cell">
        <title>Large-Scale Comparative Analyses of Tick Genomes Elucidate Their Genetic Diversity and Vector Capacities.</title>
        <authorList>
            <consortium name="Tick Genome and Microbiome Consortium (TIGMIC)"/>
            <person name="Jia N."/>
            <person name="Wang J."/>
            <person name="Shi W."/>
            <person name="Du L."/>
            <person name="Sun Y."/>
            <person name="Zhan W."/>
            <person name="Jiang J.F."/>
            <person name="Wang Q."/>
            <person name="Zhang B."/>
            <person name="Ji P."/>
            <person name="Bell-Sakyi L."/>
            <person name="Cui X.M."/>
            <person name="Yuan T.T."/>
            <person name="Jiang B.G."/>
            <person name="Yang W.F."/>
            <person name="Lam T.T."/>
            <person name="Chang Q.C."/>
            <person name="Ding S.J."/>
            <person name="Wang X.J."/>
            <person name="Zhu J.G."/>
            <person name="Ruan X.D."/>
            <person name="Zhao L."/>
            <person name="Wei J.T."/>
            <person name="Ye R.Z."/>
            <person name="Que T.C."/>
            <person name="Du C.H."/>
            <person name="Zhou Y.H."/>
            <person name="Cheng J.X."/>
            <person name="Dai P.F."/>
            <person name="Guo W.B."/>
            <person name="Han X.H."/>
            <person name="Huang E.J."/>
            <person name="Li L.F."/>
            <person name="Wei W."/>
            <person name="Gao Y.C."/>
            <person name="Liu J.Z."/>
            <person name="Shao H.Z."/>
            <person name="Wang X."/>
            <person name="Wang C.C."/>
            <person name="Yang T.C."/>
            <person name="Huo Q.B."/>
            <person name="Li W."/>
            <person name="Chen H.Y."/>
            <person name="Chen S.E."/>
            <person name="Zhou L.G."/>
            <person name="Ni X.B."/>
            <person name="Tian J.H."/>
            <person name="Sheng Y."/>
            <person name="Liu T."/>
            <person name="Pan Y.S."/>
            <person name="Xia L.Y."/>
            <person name="Li J."/>
            <person name="Zhao F."/>
            <person name="Cao W.C."/>
        </authorList>
    </citation>
    <scope>NUCLEOTIDE SEQUENCE [LARGE SCALE GENOMIC DNA]</scope>
    <source>
        <strain evidence="1">Iper-2018</strain>
    </source>
</reference>
<dbReference type="Proteomes" id="UP000805193">
    <property type="component" value="Unassembled WGS sequence"/>
</dbReference>
<keyword evidence="2" id="KW-1185">Reference proteome</keyword>
<protein>
    <submittedName>
        <fullName evidence="1">Uncharacterized protein</fullName>
    </submittedName>
</protein>
<name>A0AC60PB49_IXOPE</name>
<accession>A0AC60PB49</accession>
<evidence type="ECO:0000313" key="2">
    <source>
        <dbReference type="Proteomes" id="UP000805193"/>
    </source>
</evidence>